<dbReference type="CDD" id="cd08963">
    <property type="entry name" value="L-asparaginase_I"/>
    <property type="match status" value="1"/>
</dbReference>
<evidence type="ECO:0000259" key="3">
    <source>
        <dbReference type="Pfam" id="PF00710"/>
    </source>
</evidence>
<dbReference type="InterPro" id="IPR006034">
    <property type="entry name" value="Asparaginase/glutaminase-like"/>
</dbReference>
<dbReference type="PRINTS" id="PR00139">
    <property type="entry name" value="ASNGLNASE"/>
</dbReference>
<feature type="domain" description="Asparaginase/glutaminase C-terminal" evidence="4">
    <location>
        <begin position="262"/>
        <end position="370"/>
    </location>
</feature>
<dbReference type="InterPro" id="IPR040919">
    <property type="entry name" value="Asparaginase_C"/>
</dbReference>
<dbReference type="SMART" id="SM00870">
    <property type="entry name" value="Asparaginase"/>
    <property type="match status" value="1"/>
</dbReference>
<dbReference type="InterPro" id="IPR027475">
    <property type="entry name" value="Asparaginase/glutaminase_AS2"/>
</dbReference>
<dbReference type="PIRSF" id="PIRSF500176">
    <property type="entry name" value="L_ASNase"/>
    <property type="match status" value="1"/>
</dbReference>
<dbReference type="AlphaFoldDB" id="A0A6J2VQP8"/>
<dbReference type="InterPro" id="IPR036152">
    <property type="entry name" value="Asp/glu_Ase-like_sf"/>
</dbReference>
<dbReference type="Pfam" id="PF17763">
    <property type="entry name" value="Asparaginase_C"/>
    <property type="match status" value="1"/>
</dbReference>
<feature type="domain" description="L-asparaginase N-terminal" evidence="3">
    <location>
        <begin position="9"/>
        <end position="231"/>
    </location>
</feature>
<dbReference type="InterPro" id="IPR037152">
    <property type="entry name" value="L-asparaginase_N_sf"/>
</dbReference>
<dbReference type="PIRSF" id="PIRSF001220">
    <property type="entry name" value="L-ASNase_gatD"/>
    <property type="match status" value="1"/>
</dbReference>
<dbReference type="InterPro" id="IPR027474">
    <property type="entry name" value="L-asparaginase_N"/>
</dbReference>
<dbReference type="PANTHER" id="PTHR11707:SF28">
    <property type="entry name" value="60 KDA LYSOPHOSPHOLIPASE"/>
    <property type="match status" value="1"/>
</dbReference>
<organism evidence="5 6">
    <name type="scientific">Chanos chanos</name>
    <name type="common">Milkfish</name>
    <name type="synonym">Mugil chanos</name>
    <dbReference type="NCBI Taxonomy" id="29144"/>
    <lineage>
        <taxon>Eukaryota</taxon>
        <taxon>Metazoa</taxon>
        <taxon>Chordata</taxon>
        <taxon>Craniata</taxon>
        <taxon>Vertebrata</taxon>
        <taxon>Euteleostomi</taxon>
        <taxon>Actinopterygii</taxon>
        <taxon>Neopterygii</taxon>
        <taxon>Teleostei</taxon>
        <taxon>Ostariophysi</taxon>
        <taxon>Gonorynchiformes</taxon>
        <taxon>Chanidae</taxon>
        <taxon>Chanos</taxon>
    </lineage>
</organism>
<sequence>MAAGGQGSVYVLYTGGTFGMGHSSQGLLEPMSLEHLKDFLIKMTILYEKNPSETEEQVDINLFHHHFRNLSQKAVDDCRSLYKNTTYRVRYQIEAVEPPVDSSKIMPEKWFEIATRIQEARDKYDGFVILHGTDTMAYTSSALSFILMDLKKPVVFTGAQRNIFHPHSDAWNNFIGAMLIAGCCSQTAALHKVMLFCDCKLFQGNRVRKFDCDGFSVFDSPNKVPLAYMDTIIKVSVSVTYTGAAVEEEEILNVEACDTPPDVRVLRFFPGIKEEYVRSVLEGADGVVLETFGSGNAPEHDWLKEALIEAGRRKVVMLNCTQVYRGTVLPIYALTSAGVVLGYDITPEAALTKMVWTLKTFPDFETRRRVLEASICGESSAPPKRLVSIRCYDNVSAKRDNLEGKY</sequence>
<dbReference type="GO" id="GO:0004067">
    <property type="term" value="F:asparaginase activity"/>
    <property type="evidence" value="ECO:0007669"/>
    <property type="project" value="UniProtKB-UniRule"/>
</dbReference>
<name>A0A6J2VQP8_CHACN</name>
<evidence type="ECO:0000259" key="4">
    <source>
        <dbReference type="Pfam" id="PF17763"/>
    </source>
</evidence>
<dbReference type="RefSeq" id="XP_030635290.1">
    <property type="nucleotide sequence ID" value="XM_030779430.1"/>
</dbReference>
<dbReference type="OrthoDB" id="542841at2759"/>
<keyword evidence="5" id="KW-1185">Reference proteome</keyword>
<feature type="active site" evidence="2">
    <location>
        <position position="133"/>
    </location>
</feature>
<evidence type="ECO:0000313" key="5">
    <source>
        <dbReference type="Proteomes" id="UP000504632"/>
    </source>
</evidence>
<protein>
    <recommendedName>
        <fullName evidence="1">asparaginase</fullName>
        <ecNumber evidence="1">3.5.1.1</ecNumber>
    </recommendedName>
</protein>
<dbReference type="Gene3D" id="3.40.50.1170">
    <property type="entry name" value="L-asparaginase, N-terminal domain"/>
    <property type="match status" value="1"/>
</dbReference>
<dbReference type="SFLD" id="SFLDS00057">
    <property type="entry name" value="Glutaminase/Asparaginase"/>
    <property type="match status" value="1"/>
</dbReference>
<proteinExistence type="predicted"/>
<dbReference type="InterPro" id="IPR041725">
    <property type="entry name" value="L-asparaginase_I"/>
</dbReference>
<dbReference type="Pfam" id="PF00710">
    <property type="entry name" value="Asparaginase"/>
    <property type="match status" value="1"/>
</dbReference>
<reference evidence="6" key="1">
    <citation type="submission" date="2025-08" db="UniProtKB">
        <authorList>
            <consortium name="RefSeq"/>
        </authorList>
    </citation>
    <scope>IDENTIFICATION</scope>
</reference>
<dbReference type="PROSITE" id="PS51732">
    <property type="entry name" value="ASN_GLN_ASE_3"/>
    <property type="match status" value="1"/>
</dbReference>
<accession>A0A6J2VQP8</accession>
<dbReference type="SUPFAM" id="SSF53774">
    <property type="entry name" value="Glutaminase/Asparaginase"/>
    <property type="match status" value="1"/>
</dbReference>
<evidence type="ECO:0000256" key="2">
    <source>
        <dbReference type="PROSITE-ProRule" id="PRU10100"/>
    </source>
</evidence>
<dbReference type="Proteomes" id="UP000504632">
    <property type="component" value="Chromosome 7"/>
</dbReference>
<dbReference type="InParanoid" id="A0A6J2VQP8"/>
<gene>
    <name evidence="6" type="primary">LOC115816476</name>
</gene>
<dbReference type="InterPro" id="IPR027473">
    <property type="entry name" value="L-asparaginase_C"/>
</dbReference>
<evidence type="ECO:0000313" key="6">
    <source>
        <dbReference type="RefSeq" id="XP_030635290.1"/>
    </source>
</evidence>
<evidence type="ECO:0000256" key="1">
    <source>
        <dbReference type="ARBA" id="ARBA00012920"/>
    </source>
</evidence>
<dbReference type="PANTHER" id="PTHR11707">
    <property type="entry name" value="L-ASPARAGINASE"/>
    <property type="match status" value="1"/>
</dbReference>
<dbReference type="PROSITE" id="PS00917">
    <property type="entry name" value="ASN_GLN_ASE_2"/>
    <property type="match status" value="1"/>
</dbReference>
<dbReference type="EC" id="3.5.1.1" evidence="1"/>
<dbReference type="GeneID" id="115816476"/>
<dbReference type="Gene3D" id="3.40.50.40">
    <property type="match status" value="1"/>
</dbReference>
<dbReference type="GO" id="GO:0009066">
    <property type="term" value="P:aspartate family amino acid metabolic process"/>
    <property type="evidence" value="ECO:0007669"/>
    <property type="project" value="UniProtKB-ARBA"/>
</dbReference>